<accession>A0A9D9IA73</accession>
<evidence type="ECO:0000313" key="1">
    <source>
        <dbReference type="EMBL" id="MBO8468862.1"/>
    </source>
</evidence>
<protein>
    <submittedName>
        <fullName evidence="1">CopG family transcriptional regulator</fullName>
    </submittedName>
</protein>
<dbReference type="AlphaFoldDB" id="A0A9D9IA73"/>
<comment type="caution">
    <text evidence="1">The sequence shown here is derived from an EMBL/GenBank/DDBJ whole genome shotgun (WGS) entry which is preliminary data.</text>
</comment>
<reference evidence="1" key="1">
    <citation type="submission" date="2020-10" db="EMBL/GenBank/DDBJ databases">
        <authorList>
            <person name="Gilroy R."/>
        </authorList>
    </citation>
    <scope>NUCLEOTIDE SEQUENCE</scope>
    <source>
        <strain evidence="1">14700</strain>
    </source>
</reference>
<dbReference type="NCBIfam" id="NF046040">
    <property type="entry name" value="RelB_antitoxin"/>
    <property type="match status" value="1"/>
</dbReference>
<name>A0A9D9IA73_9SPIO</name>
<reference evidence="1" key="2">
    <citation type="journal article" date="2021" name="PeerJ">
        <title>Extensive microbial diversity within the chicken gut microbiome revealed by metagenomics and culture.</title>
        <authorList>
            <person name="Gilroy R."/>
            <person name="Ravi A."/>
            <person name="Getino M."/>
            <person name="Pursley I."/>
            <person name="Horton D.L."/>
            <person name="Alikhan N.F."/>
            <person name="Baker D."/>
            <person name="Gharbi K."/>
            <person name="Hall N."/>
            <person name="Watson M."/>
            <person name="Adriaenssens E.M."/>
            <person name="Foster-Nyarko E."/>
            <person name="Jarju S."/>
            <person name="Secka A."/>
            <person name="Antonio M."/>
            <person name="Oren A."/>
            <person name="Chaudhuri R.R."/>
            <person name="La Ragione R."/>
            <person name="Hildebrand F."/>
            <person name="Pallen M.J."/>
        </authorList>
    </citation>
    <scope>NUCLEOTIDE SEQUENCE</scope>
    <source>
        <strain evidence="1">14700</strain>
    </source>
</reference>
<dbReference type="EMBL" id="JADIMF010000058">
    <property type="protein sequence ID" value="MBO8468862.1"/>
    <property type="molecule type" value="Genomic_DNA"/>
</dbReference>
<dbReference type="InterPro" id="IPR046257">
    <property type="entry name" value="DUF6290"/>
</dbReference>
<gene>
    <name evidence="1" type="ORF">IAA72_03655</name>
</gene>
<evidence type="ECO:0000313" key="2">
    <source>
        <dbReference type="Proteomes" id="UP000810292"/>
    </source>
</evidence>
<sequence>MSIISLRVSDEEKAVLEDAAKFYKCNMSTLIKRLTFEKLEDEYDMKVSEDYLKQKKAGTLSLSSFDDLMKECGIDKETL</sequence>
<dbReference type="Pfam" id="PF19807">
    <property type="entry name" value="DUF6290"/>
    <property type="match status" value="1"/>
</dbReference>
<dbReference type="Proteomes" id="UP000810292">
    <property type="component" value="Unassembled WGS sequence"/>
</dbReference>
<proteinExistence type="predicted"/>
<organism evidence="1 2">
    <name type="scientific">Candidatus Ornithospirochaeta stercoravium</name>
    <dbReference type="NCBI Taxonomy" id="2840897"/>
    <lineage>
        <taxon>Bacteria</taxon>
        <taxon>Pseudomonadati</taxon>
        <taxon>Spirochaetota</taxon>
        <taxon>Spirochaetia</taxon>
        <taxon>Spirochaetales</taxon>
        <taxon>Spirochaetaceae</taxon>
        <taxon>Spirochaetaceae incertae sedis</taxon>
        <taxon>Candidatus Ornithospirochaeta</taxon>
    </lineage>
</organism>